<proteinExistence type="predicted"/>
<accession>A0A8X8Y2W0</accession>
<evidence type="ECO:0000313" key="4">
    <source>
        <dbReference type="Proteomes" id="UP000298416"/>
    </source>
</evidence>
<reference evidence="3" key="1">
    <citation type="submission" date="2018-01" db="EMBL/GenBank/DDBJ databases">
        <authorList>
            <person name="Mao J.F."/>
        </authorList>
    </citation>
    <scope>NUCLEOTIDE SEQUENCE</scope>
    <source>
        <strain evidence="3">Huo1</strain>
        <tissue evidence="3">Leaf</tissue>
    </source>
</reference>
<reference evidence="3" key="2">
    <citation type="submission" date="2020-08" db="EMBL/GenBank/DDBJ databases">
        <title>Plant Genome Project.</title>
        <authorList>
            <person name="Zhang R.-G."/>
        </authorList>
    </citation>
    <scope>NUCLEOTIDE SEQUENCE</scope>
    <source>
        <strain evidence="3">Huo1</strain>
        <tissue evidence="3">Leaf</tissue>
    </source>
</reference>
<evidence type="ECO:0000259" key="2">
    <source>
        <dbReference type="SMART" id="SM00666"/>
    </source>
</evidence>
<feature type="compositionally biased region" description="Low complexity" evidence="1">
    <location>
        <begin position="265"/>
        <end position="280"/>
    </location>
</feature>
<dbReference type="SMART" id="SM00666">
    <property type="entry name" value="PB1"/>
    <property type="match status" value="1"/>
</dbReference>
<dbReference type="EMBL" id="PNBA02000006">
    <property type="protein sequence ID" value="KAG6422146.1"/>
    <property type="molecule type" value="Genomic_DNA"/>
</dbReference>
<feature type="compositionally biased region" description="Polar residues" evidence="1">
    <location>
        <begin position="297"/>
        <end position="309"/>
    </location>
</feature>
<dbReference type="SUPFAM" id="SSF54277">
    <property type="entry name" value="CAD &amp; PB1 domains"/>
    <property type="match status" value="1"/>
</dbReference>
<gene>
    <name evidence="3" type="ORF">SASPL_118709</name>
</gene>
<sequence length="329" mass="36740">MSCYTDGGGVFARRTASCASAPSSAPSSPRSRVKFLCSHGGKILPRPSDGQLKYVGGETRVISVPRDISFKGIMQIHRCYKMTIILIHKAMKRLTYMMEGEMVLRYQLATEDLDALVTVKSDEDLGNMFDEVENYQMMGFPRMRTFLFPVHNHKPNNNNNNNMVMDDQLTLDQCYIFSINGLITPRHLSNSSKRTRVSSLASSACTSPRSRTRVSSLASSACTSPRSPDSYAAEAHTFGNIQRIQSSPSICNLLNIPQQNHYSSPPTHHQQQLPPQYYHTNSFRSPSPMRSGAARLQQDNSAPPTSYYNPSRDPNRGGGIEHCNKCKHQ</sequence>
<dbReference type="InterPro" id="IPR000270">
    <property type="entry name" value="PB1_dom"/>
</dbReference>
<name>A0A8X8Y2W0_SALSN</name>
<dbReference type="InterPro" id="IPR053198">
    <property type="entry name" value="Gynoecium_Dev_Regulator"/>
</dbReference>
<comment type="caution">
    <text evidence="3">The sequence shown here is derived from an EMBL/GenBank/DDBJ whole genome shotgun (WGS) entry which is preliminary data.</text>
</comment>
<organism evidence="3">
    <name type="scientific">Salvia splendens</name>
    <name type="common">Scarlet sage</name>
    <dbReference type="NCBI Taxonomy" id="180675"/>
    <lineage>
        <taxon>Eukaryota</taxon>
        <taxon>Viridiplantae</taxon>
        <taxon>Streptophyta</taxon>
        <taxon>Embryophyta</taxon>
        <taxon>Tracheophyta</taxon>
        <taxon>Spermatophyta</taxon>
        <taxon>Magnoliopsida</taxon>
        <taxon>eudicotyledons</taxon>
        <taxon>Gunneridae</taxon>
        <taxon>Pentapetalae</taxon>
        <taxon>asterids</taxon>
        <taxon>lamiids</taxon>
        <taxon>Lamiales</taxon>
        <taxon>Lamiaceae</taxon>
        <taxon>Nepetoideae</taxon>
        <taxon>Mentheae</taxon>
        <taxon>Salviinae</taxon>
        <taxon>Salvia</taxon>
        <taxon>Salvia subgen. Calosphace</taxon>
        <taxon>core Calosphace</taxon>
    </lineage>
</organism>
<dbReference type="PANTHER" id="PTHR31066">
    <property type="entry name" value="OS05G0427100 PROTEIN-RELATED"/>
    <property type="match status" value="1"/>
</dbReference>
<dbReference type="Pfam" id="PF00564">
    <property type="entry name" value="PB1"/>
    <property type="match status" value="1"/>
</dbReference>
<feature type="domain" description="PB1" evidence="2">
    <location>
        <begin position="47"/>
        <end position="148"/>
    </location>
</feature>
<feature type="region of interest" description="Disordered" evidence="1">
    <location>
        <begin position="257"/>
        <end position="319"/>
    </location>
</feature>
<dbReference type="PANTHER" id="PTHR31066:SF47">
    <property type="entry name" value="PB1 DOMAIN-CONTAINING PROTEIN"/>
    <property type="match status" value="1"/>
</dbReference>
<feature type="compositionally biased region" description="Polar residues" evidence="1">
    <location>
        <begin position="190"/>
        <end position="227"/>
    </location>
</feature>
<keyword evidence="4" id="KW-1185">Reference proteome</keyword>
<evidence type="ECO:0000313" key="3">
    <source>
        <dbReference type="EMBL" id="KAG6422146.1"/>
    </source>
</evidence>
<evidence type="ECO:0000256" key="1">
    <source>
        <dbReference type="SAM" id="MobiDB-lite"/>
    </source>
</evidence>
<feature type="region of interest" description="Disordered" evidence="1">
    <location>
        <begin position="190"/>
        <end position="229"/>
    </location>
</feature>
<dbReference type="Proteomes" id="UP000298416">
    <property type="component" value="Unassembled WGS sequence"/>
</dbReference>
<dbReference type="CDD" id="cd06410">
    <property type="entry name" value="PB1_UP2"/>
    <property type="match status" value="1"/>
</dbReference>
<protein>
    <recommendedName>
        <fullName evidence="2">PB1 domain-containing protein</fullName>
    </recommendedName>
</protein>
<dbReference type="AlphaFoldDB" id="A0A8X8Y2W0"/>